<evidence type="ECO:0000313" key="10">
    <source>
        <dbReference type="EMBL" id="CAI4006171.1"/>
    </source>
</evidence>
<dbReference type="SMART" id="SM00487">
    <property type="entry name" value="DEXDc"/>
    <property type="match status" value="1"/>
</dbReference>
<gene>
    <name evidence="10" type="ORF">C1SCF055_LOCUS31835</name>
</gene>
<dbReference type="SMART" id="SM00490">
    <property type="entry name" value="HELICc"/>
    <property type="match status" value="1"/>
</dbReference>
<dbReference type="CDD" id="cd18787">
    <property type="entry name" value="SF2_C_DEAD"/>
    <property type="match status" value="1"/>
</dbReference>
<accession>A0A9P1D9E1</accession>
<keyword evidence="12" id="KW-1185">Reference proteome</keyword>
<dbReference type="SUPFAM" id="SSF52540">
    <property type="entry name" value="P-loop containing nucleoside triphosphate hydrolases"/>
    <property type="match status" value="1"/>
</dbReference>
<keyword evidence="4 6" id="KW-0347">Helicase</keyword>
<dbReference type="FunFam" id="3.40.50.300:FF:000008">
    <property type="entry name" value="ATP-dependent RNA helicase RhlB"/>
    <property type="match status" value="1"/>
</dbReference>
<proteinExistence type="inferred from homology"/>
<dbReference type="GO" id="GO:0016787">
    <property type="term" value="F:hydrolase activity"/>
    <property type="evidence" value="ECO:0007669"/>
    <property type="project" value="UniProtKB-KW"/>
</dbReference>
<feature type="domain" description="Helicase ATP-binding" evidence="8">
    <location>
        <begin position="170"/>
        <end position="338"/>
    </location>
</feature>
<name>A0A9P1D9E1_9DINO</name>
<feature type="compositionally biased region" description="Gly residues" evidence="7">
    <location>
        <begin position="520"/>
        <end position="533"/>
    </location>
</feature>
<reference evidence="11" key="2">
    <citation type="submission" date="2024-04" db="EMBL/GenBank/DDBJ databases">
        <authorList>
            <person name="Chen Y."/>
            <person name="Shah S."/>
            <person name="Dougan E. K."/>
            <person name="Thang M."/>
            <person name="Chan C."/>
        </authorList>
    </citation>
    <scope>NUCLEOTIDE SEQUENCE [LARGE SCALE GENOMIC DNA]</scope>
</reference>
<dbReference type="PROSITE" id="PS51194">
    <property type="entry name" value="HELICASE_CTER"/>
    <property type="match status" value="1"/>
</dbReference>
<dbReference type="OrthoDB" id="196131at2759"/>
<evidence type="ECO:0000256" key="6">
    <source>
        <dbReference type="RuleBase" id="RU000492"/>
    </source>
</evidence>
<protein>
    <recommendedName>
        <fullName evidence="1">RNA helicase</fullName>
        <ecNumber evidence="1">3.6.4.13</ecNumber>
    </recommendedName>
</protein>
<evidence type="ECO:0000313" key="12">
    <source>
        <dbReference type="Proteomes" id="UP001152797"/>
    </source>
</evidence>
<dbReference type="EMBL" id="CAMXCT010003779">
    <property type="protein sequence ID" value="CAI4006171.1"/>
    <property type="molecule type" value="Genomic_DNA"/>
</dbReference>
<dbReference type="InterPro" id="IPR027417">
    <property type="entry name" value="P-loop_NTPase"/>
</dbReference>
<dbReference type="PANTHER" id="PTHR47958">
    <property type="entry name" value="ATP-DEPENDENT RNA HELICASE DBP3"/>
    <property type="match status" value="1"/>
</dbReference>
<evidence type="ECO:0000259" key="8">
    <source>
        <dbReference type="PROSITE" id="PS51192"/>
    </source>
</evidence>
<comment type="caution">
    <text evidence="10">The sequence shown here is derived from an EMBL/GenBank/DDBJ whole genome shotgun (WGS) entry which is preliminary data.</text>
</comment>
<comment type="similarity">
    <text evidence="6">Belongs to the DEAD box helicase family.</text>
</comment>
<dbReference type="AlphaFoldDB" id="A0A9P1D9E1"/>
<dbReference type="GO" id="GO:0003724">
    <property type="term" value="F:RNA helicase activity"/>
    <property type="evidence" value="ECO:0007669"/>
    <property type="project" value="UniProtKB-EC"/>
</dbReference>
<organism evidence="10">
    <name type="scientific">Cladocopium goreaui</name>
    <dbReference type="NCBI Taxonomy" id="2562237"/>
    <lineage>
        <taxon>Eukaryota</taxon>
        <taxon>Sar</taxon>
        <taxon>Alveolata</taxon>
        <taxon>Dinophyceae</taxon>
        <taxon>Suessiales</taxon>
        <taxon>Symbiodiniaceae</taxon>
        <taxon>Cladocopium</taxon>
    </lineage>
</organism>
<dbReference type="InterPro" id="IPR001650">
    <property type="entry name" value="Helicase_C-like"/>
</dbReference>
<keyword evidence="2 6" id="KW-0547">Nucleotide-binding</keyword>
<dbReference type="Proteomes" id="UP001152797">
    <property type="component" value="Unassembled WGS sequence"/>
</dbReference>
<evidence type="ECO:0000256" key="7">
    <source>
        <dbReference type="SAM" id="MobiDB-lite"/>
    </source>
</evidence>
<dbReference type="PROSITE" id="PS00039">
    <property type="entry name" value="DEAD_ATP_HELICASE"/>
    <property type="match status" value="1"/>
</dbReference>
<evidence type="ECO:0000256" key="1">
    <source>
        <dbReference type="ARBA" id="ARBA00012552"/>
    </source>
</evidence>
<dbReference type="PROSITE" id="PS51192">
    <property type="entry name" value="HELICASE_ATP_BIND_1"/>
    <property type="match status" value="1"/>
</dbReference>
<dbReference type="EMBL" id="CAMXCT030003779">
    <property type="protein sequence ID" value="CAL4793483.1"/>
    <property type="molecule type" value="Genomic_DNA"/>
</dbReference>
<dbReference type="EC" id="3.6.4.13" evidence="1"/>
<dbReference type="InterPro" id="IPR000629">
    <property type="entry name" value="RNA-helicase_DEAD-box_CS"/>
</dbReference>
<dbReference type="Pfam" id="PF00270">
    <property type="entry name" value="DEAD"/>
    <property type="match status" value="1"/>
</dbReference>
<evidence type="ECO:0000259" key="9">
    <source>
        <dbReference type="PROSITE" id="PS51194"/>
    </source>
</evidence>
<dbReference type="Pfam" id="PF00271">
    <property type="entry name" value="Helicase_C"/>
    <property type="match status" value="1"/>
</dbReference>
<dbReference type="InterPro" id="IPR014001">
    <property type="entry name" value="Helicase_ATP-bd"/>
</dbReference>
<dbReference type="GO" id="GO:0003676">
    <property type="term" value="F:nucleic acid binding"/>
    <property type="evidence" value="ECO:0007669"/>
    <property type="project" value="InterPro"/>
</dbReference>
<dbReference type="EMBL" id="CAMXCT020003779">
    <property type="protein sequence ID" value="CAL1159546.1"/>
    <property type="molecule type" value="Genomic_DNA"/>
</dbReference>
<evidence type="ECO:0000256" key="4">
    <source>
        <dbReference type="ARBA" id="ARBA00022806"/>
    </source>
</evidence>
<dbReference type="InterPro" id="IPR011545">
    <property type="entry name" value="DEAD/DEAH_box_helicase_dom"/>
</dbReference>
<evidence type="ECO:0000256" key="5">
    <source>
        <dbReference type="ARBA" id="ARBA00022840"/>
    </source>
</evidence>
<evidence type="ECO:0000256" key="3">
    <source>
        <dbReference type="ARBA" id="ARBA00022801"/>
    </source>
</evidence>
<sequence length="570" mass="61071">MDYVAHLQALASMSGWTQPQWGYPPAAAAPAHPAAPAAPVAPVVPGPVVAAAPAPVAPAPVAPAAPVVVAPPYPGGWPGQPAYQAYPVPAPTPAPGGRTLTIAEACAAAASGTVGETVQDNDVRVIDFNESPLPLHKVYAFDQCVQFPPKLIADLKQSFPSPSQIQAFTWPLAMQGKDVIGIAATGSGKTLAFLLPAFSEFYHAGHQPQRDGVGLLVMSPTRELAQQIEVEANRFGKCLGMFNVSMYGGAPKWEQVNKYRQGVHSIIACPGRLNDLLDGRQVQVLDEADRMLDMGFEPQIQKILQHVPRSRHTMFFTATWPREVRQLASTILYQPARVMIGNRDELKANQDVTQQVRIVESHGKKAAILQLLHEAGLMTPGAVGKALVFASTKRMCEDLANQLHHSGVSCAAIHGDKDQKARDHALNGLKQGRIRVLVATDVAARGLDIKGIGLVVNYDAANNTEDYVHRIGRTGRAGAKGYAVTFLCPSEDGGKISGIIQVMESTNQYVSDELRSLSRRGGGYRSRYGGGGHGGHRKGGGSSGDCKWCKIGDCWTHQKGSRNRSRSPRR</sequence>
<dbReference type="GO" id="GO:0005524">
    <property type="term" value="F:ATP binding"/>
    <property type="evidence" value="ECO:0007669"/>
    <property type="project" value="UniProtKB-KW"/>
</dbReference>
<reference evidence="10" key="1">
    <citation type="submission" date="2022-10" db="EMBL/GenBank/DDBJ databases">
        <authorList>
            <person name="Chen Y."/>
            <person name="Dougan E. K."/>
            <person name="Chan C."/>
            <person name="Rhodes N."/>
            <person name="Thang M."/>
        </authorList>
    </citation>
    <scope>NUCLEOTIDE SEQUENCE</scope>
</reference>
<keyword evidence="5 6" id="KW-0067">ATP-binding</keyword>
<keyword evidence="3 6" id="KW-0378">Hydrolase</keyword>
<evidence type="ECO:0000256" key="2">
    <source>
        <dbReference type="ARBA" id="ARBA00022741"/>
    </source>
</evidence>
<feature type="domain" description="Helicase C-terminal" evidence="9">
    <location>
        <begin position="351"/>
        <end position="518"/>
    </location>
</feature>
<evidence type="ECO:0000313" key="11">
    <source>
        <dbReference type="EMBL" id="CAL1159546.1"/>
    </source>
</evidence>
<dbReference type="Gene3D" id="3.40.50.300">
    <property type="entry name" value="P-loop containing nucleotide triphosphate hydrolases"/>
    <property type="match status" value="2"/>
</dbReference>
<feature type="region of interest" description="Disordered" evidence="7">
    <location>
        <begin position="520"/>
        <end position="543"/>
    </location>
</feature>